<organism evidence="3">
    <name type="scientific">Streptomyces althioticus</name>
    <dbReference type="NCBI Taxonomy" id="83380"/>
    <lineage>
        <taxon>Bacteria</taxon>
        <taxon>Bacillati</taxon>
        <taxon>Actinomycetota</taxon>
        <taxon>Actinomycetes</taxon>
        <taxon>Kitasatosporales</taxon>
        <taxon>Streptomycetaceae</taxon>
        <taxon>Streptomyces</taxon>
        <taxon>Streptomyces althioticus group</taxon>
    </lineage>
</organism>
<accession>A0ABZ1Y5R4</accession>
<reference evidence="3" key="1">
    <citation type="submission" date="2022-10" db="EMBL/GenBank/DDBJ databases">
        <title>The complete genomes of actinobacterial strains from the NBC collection.</title>
        <authorList>
            <person name="Joergensen T.S."/>
            <person name="Alvarez Arevalo M."/>
            <person name="Sterndorff E.B."/>
            <person name="Faurdal D."/>
            <person name="Vuksanovic O."/>
            <person name="Mourched A.-S."/>
            <person name="Charusanti P."/>
            <person name="Shaw S."/>
            <person name="Blin K."/>
            <person name="Weber T."/>
        </authorList>
    </citation>
    <scope>NUCLEOTIDE SEQUENCE [LARGE SCALE GENOMIC DNA]</scope>
    <source>
        <strain evidence="3">NBC 01686</strain>
    </source>
</reference>
<evidence type="ECO:0000256" key="1">
    <source>
        <dbReference type="SAM" id="MobiDB-lite"/>
    </source>
</evidence>
<sequence length="424" mass="41770">MVPAVRRGNALSTWSATALPGAAARVVRAAARRRAVRLAMVAGAVFVLGVLFGEQAQAADGPSAGVVRLDAGSVGSVLGGLTAGGDGPVSRGDGPQPKEPAGSAPRPAADLVARERGSRPDAGAATQPAAESGARRAETRTAQPGGEQAARPGAESGARSGVKRAALSLGEAVRVADERVVRPAVERVVRPVAGQSGEQGRPVGQQVSAGRPPAPVLRPVGQVVRGVTQELGAVTSTLSAASRSTVSLPAVSLPAVSLTVLQHPAVLPPQGLPGLPVLPTLPGLADLPAHLLPASAAPAVPGKQAPVPPPTAADIPATPAAPVTQGPRPSVATPQGAPTAPQSAPDSGATTAPPQAPPVPTDRGKGDGALGSRSSADQGTARHADAGAVPAAHRPVPRLVPGAAAPAETPRTREHSRDVHVPPA</sequence>
<evidence type="ECO:0000256" key="2">
    <source>
        <dbReference type="SAM" id="Phobius"/>
    </source>
</evidence>
<feature type="compositionally biased region" description="Basic and acidic residues" evidence="1">
    <location>
        <begin position="410"/>
        <end position="424"/>
    </location>
</feature>
<feature type="region of interest" description="Disordered" evidence="1">
    <location>
        <begin position="80"/>
        <end position="162"/>
    </location>
</feature>
<name>A0ABZ1Y5R4_9ACTN</name>
<feature type="transmembrane region" description="Helical" evidence="2">
    <location>
        <begin position="35"/>
        <end position="53"/>
    </location>
</feature>
<dbReference type="RefSeq" id="WP_395758782.1">
    <property type="nucleotide sequence ID" value="NZ_CP109207.1"/>
</dbReference>
<dbReference type="EMBL" id="CP109207">
    <property type="protein sequence ID" value="WUU54067.1"/>
    <property type="molecule type" value="Genomic_DNA"/>
</dbReference>
<feature type="compositionally biased region" description="Low complexity" evidence="1">
    <location>
        <begin position="312"/>
        <end position="324"/>
    </location>
</feature>
<gene>
    <name evidence="3" type="ORF">OIE82_13355</name>
</gene>
<protein>
    <submittedName>
        <fullName evidence="3">Uncharacterized protein</fullName>
    </submittedName>
</protein>
<feature type="region of interest" description="Disordered" evidence="1">
    <location>
        <begin position="195"/>
        <end position="217"/>
    </location>
</feature>
<keyword evidence="2" id="KW-0812">Transmembrane</keyword>
<evidence type="ECO:0000313" key="3">
    <source>
        <dbReference type="EMBL" id="WUU54067.1"/>
    </source>
</evidence>
<keyword evidence="2" id="KW-1133">Transmembrane helix</keyword>
<keyword evidence="2" id="KW-0472">Membrane</keyword>
<proteinExistence type="predicted"/>
<feature type="region of interest" description="Disordered" evidence="1">
    <location>
        <begin position="299"/>
        <end position="424"/>
    </location>
</feature>